<dbReference type="Gene3D" id="3.40.190.10">
    <property type="entry name" value="Periplasmic binding protein-like II"/>
    <property type="match status" value="1"/>
</dbReference>
<dbReference type="EMBL" id="DRHL01000040">
    <property type="protein sequence ID" value="HEB13497.1"/>
    <property type="molecule type" value="Genomic_DNA"/>
</dbReference>
<organism evidence="6">
    <name type="scientific">candidate division CPR3 bacterium</name>
    <dbReference type="NCBI Taxonomy" id="2268181"/>
    <lineage>
        <taxon>Bacteria</taxon>
        <taxon>Bacteria division CPR3</taxon>
    </lineage>
</organism>
<dbReference type="InterPro" id="IPR039424">
    <property type="entry name" value="SBP_5"/>
</dbReference>
<evidence type="ECO:0000259" key="4">
    <source>
        <dbReference type="Pfam" id="PF00496"/>
    </source>
</evidence>
<evidence type="ECO:0000313" key="6">
    <source>
        <dbReference type="EMBL" id="HEB13497.1"/>
    </source>
</evidence>
<name>A0A7C1SMV5_UNCC3</name>
<proteinExistence type="inferred from homology"/>
<dbReference type="Pfam" id="PF01471">
    <property type="entry name" value="PG_binding_1"/>
    <property type="match status" value="1"/>
</dbReference>
<comment type="similarity">
    <text evidence="1">Belongs to the bacterial solute-binding protein 5 family.</text>
</comment>
<dbReference type="Proteomes" id="UP000885695">
    <property type="component" value="Unassembled WGS sequence"/>
</dbReference>
<gene>
    <name evidence="6" type="ORF">ENI13_00780</name>
</gene>
<evidence type="ECO:0000256" key="1">
    <source>
        <dbReference type="ARBA" id="ARBA00005695"/>
    </source>
</evidence>
<dbReference type="Gene3D" id="3.10.105.10">
    <property type="entry name" value="Dipeptide-binding Protein, Domain 3"/>
    <property type="match status" value="1"/>
</dbReference>
<reference evidence="6" key="1">
    <citation type="journal article" date="2020" name="mSystems">
        <title>Genome- and Community-Level Interaction Insights into Carbon Utilization and Element Cycling Functions of Hydrothermarchaeota in Hydrothermal Sediment.</title>
        <authorList>
            <person name="Zhou Z."/>
            <person name="Liu Y."/>
            <person name="Xu W."/>
            <person name="Pan J."/>
            <person name="Luo Z.H."/>
            <person name="Li M."/>
        </authorList>
    </citation>
    <scope>NUCLEOTIDE SEQUENCE [LARGE SCALE GENOMIC DNA]</scope>
    <source>
        <strain evidence="6">HyVt-369</strain>
    </source>
</reference>
<dbReference type="GO" id="GO:0015833">
    <property type="term" value="P:peptide transport"/>
    <property type="evidence" value="ECO:0007669"/>
    <property type="project" value="TreeGrafter"/>
</dbReference>
<evidence type="ECO:0000256" key="3">
    <source>
        <dbReference type="ARBA" id="ARBA00022729"/>
    </source>
</evidence>
<dbReference type="Pfam" id="PF00496">
    <property type="entry name" value="SBP_bac_5"/>
    <property type="match status" value="1"/>
</dbReference>
<feature type="domain" description="Solute-binding protein family 5" evidence="4">
    <location>
        <begin position="42"/>
        <end position="333"/>
    </location>
</feature>
<dbReference type="InterPro" id="IPR002477">
    <property type="entry name" value="Peptidoglycan-bd-like"/>
</dbReference>
<accession>A0A7C1SMV5</accession>
<dbReference type="InterPro" id="IPR000914">
    <property type="entry name" value="SBP_5_dom"/>
</dbReference>
<dbReference type="InterPro" id="IPR036366">
    <property type="entry name" value="PGBDSf"/>
</dbReference>
<feature type="domain" description="Peptidoglycan binding-like" evidence="5">
    <location>
        <begin position="345"/>
        <end position="411"/>
    </location>
</feature>
<keyword evidence="3" id="KW-0732">Signal</keyword>
<dbReference type="InterPro" id="IPR036365">
    <property type="entry name" value="PGBD-like_sf"/>
</dbReference>
<dbReference type="SUPFAM" id="SSF47090">
    <property type="entry name" value="PGBD-like"/>
    <property type="match status" value="1"/>
</dbReference>
<evidence type="ECO:0000259" key="5">
    <source>
        <dbReference type="Pfam" id="PF01471"/>
    </source>
</evidence>
<comment type="caution">
    <text evidence="6">The sequence shown here is derived from an EMBL/GenBank/DDBJ whole genome shotgun (WGS) entry which is preliminary data.</text>
</comment>
<keyword evidence="2" id="KW-0813">Transport</keyword>
<dbReference type="PIRSF" id="PIRSF002741">
    <property type="entry name" value="MppA"/>
    <property type="match status" value="1"/>
</dbReference>
<dbReference type="InterPro" id="IPR030678">
    <property type="entry name" value="Peptide/Ni-bd"/>
</dbReference>
<dbReference type="SUPFAM" id="SSF53850">
    <property type="entry name" value="Periplasmic binding protein-like II"/>
    <property type="match status" value="1"/>
</dbReference>
<dbReference type="GO" id="GO:1904680">
    <property type="term" value="F:peptide transmembrane transporter activity"/>
    <property type="evidence" value="ECO:0007669"/>
    <property type="project" value="TreeGrafter"/>
</dbReference>
<protein>
    <submittedName>
        <fullName evidence="6">Uncharacterized protein</fullName>
    </submittedName>
</protein>
<dbReference type="PANTHER" id="PTHR30290">
    <property type="entry name" value="PERIPLASMIC BINDING COMPONENT OF ABC TRANSPORTER"/>
    <property type="match status" value="1"/>
</dbReference>
<dbReference type="Gene3D" id="1.10.101.10">
    <property type="entry name" value="PGBD-like superfamily/PGBD"/>
    <property type="match status" value="1"/>
</dbReference>
<dbReference type="GO" id="GO:0043190">
    <property type="term" value="C:ATP-binding cassette (ABC) transporter complex"/>
    <property type="evidence" value="ECO:0007669"/>
    <property type="project" value="InterPro"/>
</dbReference>
<dbReference type="GO" id="GO:0042597">
    <property type="term" value="C:periplasmic space"/>
    <property type="evidence" value="ECO:0007669"/>
    <property type="project" value="UniProtKB-ARBA"/>
</dbReference>
<dbReference type="AlphaFoldDB" id="A0A7C1SMV5"/>
<dbReference type="PANTHER" id="PTHR30290:SF9">
    <property type="entry name" value="OLIGOPEPTIDE-BINDING PROTEIN APPA"/>
    <property type="match status" value="1"/>
</dbReference>
<evidence type="ECO:0000256" key="2">
    <source>
        <dbReference type="ARBA" id="ARBA00022448"/>
    </source>
</evidence>
<sequence length="596" mass="67200">MVEGIVGSPRFINPLYGSTQDVDRDLVQLIFSGIMKYDEDGEVVNDLAKNVTVENGGKTIIVNLKENVFWHDEKPFTSDDIVFTIQALKDSAYKSPVRANWVGVEVLKVSELRVRFELREPYAPFIERLTLPILPAHIWENISPEKAALSLYNLQPIGTGPYKIASSKRSSEGNITELRLRPNLNYYEQIPYIQSIVLRFYETEEKLIEAAQKGQVHNLTLSSTTLLARIRTGIVHELALPRYFALFFNVEADIVEKQSIRDALALSLDKERIVKEVFGEYGIIVNSPLPSHAFNTAEIPTESQDITKATALIEDNGYTKEEGVFVKTFQETSGSITSNLQRGSQGAQVRSLQECLAKDPEVYPLGTVNGVFGPSTQAAVISFQEKYAEDVLQPTGLTKGTGTVGPSTRAKLDELCFNQPSEQISLAIELVTLNQTIMLEIAEKIKEQWSSFGVDVKITSFSVSELERDIIKPRNYQILLFGEILSIIPDPFPFWHSSQVKDPGLNLSVYDNKQADRLLEQIRREMDEEERIGLYNELQAIVLKDTPAIFLYDEPFLYITNSNIHGTLKDDSVIADPSKRFSNIANWYIKTKRTFK</sequence>